<dbReference type="EMBL" id="JH171533">
    <property type="protein sequence ID" value="EHB11809.1"/>
    <property type="molecule type" value="Genomic_DNA"/>
</dbReference>
<dbReference type="InterPro" id="IPR001254">
    <property type="entry name" value="Trypsin_dom"/>
</dbReference>
<evidence type="ECO:0000313" key="13">
    <source>
        <dbReference type="RefSeq" id="XP_004866828.1"/>
    </source>
</evidence>
<dbReference type="PROSITE" id="PS00135">
    <property type="entry name" value="TRYPSIN_SER"/>
    <property type="match status" value="1"/>
</dbReference>
<protein>
    <submittedName>
        <fullName evidence="9 13">Kallikrein-9</fullName>
    </submittedName>
</protein>
<dbReference type="SMART" id="SM00020">
    <property type="entry name" value="Tryp_SPc"/>
    <property type="match status" value="1"/>
</dbReference>
<dbReference type="PANTHER" id="PTHR24271:SF57">
    <property type="entry name" value="KALLIKREIN-9"/>
    <property type="match status" value="1"/>
</dbReference>
<dbReference type="SUPFAM" id="SSF50494">
    <property type="entry name" value="Trypsin-like serine proteases"/>
    <property type="match status" value="1"/>
</dbReference>
<dbReference type="InterPro" id="IPR009003">
    <property type="entry name" value="Peptidase_S1_PA"/>
</dbReference>
<dbReference type="eggNOG" id="KOG3627">
    <property type="taxonomic scope" value="Eukaryota"/>
</dbReference>
<dbReference type="InterPro" id="IPR033116">
    <property type="entry name" value="TRYPSIN_SER"/>
</dbReference>
<feature type="chain" id="PRO_5007661140" evidence="7">
    <location>
        <begin position="20"/>
        <end position="251"/>
    </location>
</feature>
<evidence type="ECO:0000256" key="3">
    <source>
        <dbReference type="ARBA" id="ARBA00022801"/>
    </source>
</evidence>
<evidence type="ECO:0000313" key="11">
    <source>
        <dbReference type="Proteomes" id="UP000006813"/>
    </source>
</evidence>
<evidence type="ECO:0000313" key="10">
    <source>
        <dbReference type="EMBL" id="JAN96470.1"/>
    </source>
</evidence>
<keyword evidence="4 6" id="KW-0720">Serine protease</keyword>
<dbReference type="GO" id="GO:0006508">
    <property type="term" value="P:proteolysis"/>
    <property type="evidence" value="ECO:0007669"/>
    <property type="project" value="UniProtKB-KW"/>
</dbReference>
<dbReference type="KEGG" id="hgl:101714490"/>
<dbReference type="InterPro" id="IPR001314">
    <property type="entry name" value="Peptidase_S1A"/>
</dbReference>
<name>G5BR98_HETGA</name>
<evidence type="ECO:0000259" key="8">
    <source>
        <dbReference type="PROSITE" id="PS50240"/>
    </source>
</evidence>
<dbReference type="RefSeq" id="XP_004866828.1">
    <property type="nucleotide sequence ID" value="XM_004866771.2"/>
</dbReference>
<dbReference type="MEROPS" id="S01.307"/>
<dbReference type="PROSITE" id="PS50240">
    <property type="entry name" value="TRYPSIN_DOM"/>
    <property type="match status" value="1"/>
</dbReference>
<evidence type="ECO:0000256" key="1">
    <source>
        <dbReference type="ARBA" id="ARBA00009228"/>
    </source>
</evidence>
<dbReference type="PROSITE" id="PS00134">
    <property type="entry name" value="TRYPSIN_HIS"/>
    <property type="match status" value="1"/>
</dbReference>
<evidence type="ECO:0000256" key="2">
    <source>
        <dbReference type="ARBA" id="ARBA00022670"/>
    </source>
</evidence>
<comment type="similarity">
    <text evidence="1">Belongs to the peptidase S1 family. Snake venom subfamily.</text>
</comment>
<dbReference type="Proteomes" id="UP000694906">
    <property type="component" value="Unplaced"/>
</dbReference>
<evidence type="ECO:0000256" key="5">
    <source>
        <dbReference type="ARBA" id="ARBA00023157"/>
    </source>
</evidence>
<reference evidence="13" key="3">
    <citation type="submission" date="2025-04" db="UniProtKB">
        <authorList>
            <consortium name="RefSeq"/>
        </authorList>
    </citation>
    <scope>IDENTIFICATION</scope>
</reference>
<dbReference type="Proteomes" id="UP000006813">
    <property type="component" value="Unassembled WGS sequence"/>
</dbReference>
<evidence type="ECO:0000256" key="7">
    <source>
        <dbReference type="SAM" id="SignalP"/>
    </source>
</evidence>
<dbReference type="FunFam" id="2.40.10.10:FF:000021">
    <property type="entry name" value="Kallikrein 1"/>
    <property type="match status" value="1"/>
</dbReference>
<dbReference type="GeneID" id="101714490"/>
<keyword evidence="5" id="KW-1015">Disulfide bond</keyword>
<feature type="domain" description="Peptidase S1" evidence="8">
    <location>
        <begin position="23"/>
        <end position="249"/>
    </location>
</feature>
<organism evidence="9 11">
    <name type="scientific">Heterocephalus glaber</name>
    <name type="common">Naked mole rat</name>
    <dbReference type="NCBI Taxonomy" id="10181"/>
    <lineage>
        <taxon>Eukaryota</taxon>
        <taxon>Metazoa</taxon>
        <taxon>Chordata</taxon>
        <taxon>Craniata</taxon>
        <taxon>Vertebrata</taxon>
        <taxon>Euteleostomi</taxon>
        <taxon>Mammalia</taxon>
        <taxon>Eutheria</taxon>
        <taxon>Euarchontoglires</taxon>
        <taxon>Glires</taxon>
        <taxon>Rodentia</taxon>
        <taxon>Hystricomorpha</taxon>
        <taxon>Bathyergidae</taxon>
        <taxon>Heterocephalus</taxon>
    </lineage>
</organism>
<reference evidence="9 11" key="1">
    <citation type="journal article" date="2011" name="Nature">
        <title>Genome sequencing reveals insights into physiology and longevity of the naked mole rat.</title>
        <authorList>
            <person name="Kim E.B."/>
            <person name="Fang X."/>
            <person name="Fushan A.A."/>
            <person name="Huang Z."/>
            <person name="Lobanov A.V."/>
            <person name="Han L."/>
            <person name="Marino S.M."/>
            <person name="Sun X."/>
            <person name="Turanov A.A."/>
            <person name="Yang P."/>
            <person name="Yim S.H."/>
            <person name="Zhao X."/>
            <person name="Kasaikina M.V."/>
            <person name="Stoletzki N."/>
            <person name="Peng C."/>
            <person name="Polak P."/>
            <person name="Xiong Z."/>
            <person name="Kiezun A."/>
            <person name="Zhu Y."/>
            <person name="Chen Y."/>
            <person name="Kryukov G.V."/>
            <person name="Zhang Q."/>
            <person name="Peshkin L."/>
            <person name="Yang L."/>
            <person name="Bronson R.T."/>
            <person name="Buffenstein R."/>
            <person name="Wang B."/>
            <person name="Han C."/>
            <person name="Li Q."/>
            <person name="Chen L."/>
            <person name="Zhao W."/>
            <person name="Sunyaev S.R."/>
            <person name="Park T.J."/>
            <person name="Zhang G."/>
            <person name="Wang J."/>
            <person name="Gladyshev V.N."/>
        </authorList>
    </citation>
    <scope>NUCLEOTIDE SEQUENCE [LARGE SCALE GENOMIC DNA]</scope>
</reference>
<dbReference type="AlphaFoldDB" id="G5BR98"/>
<dbReference type="PRINTS" id="PR00722">
    <property type="entry name" value="CHYMOTRYPSIN"/>
</dbReference>
<evidence type="ECO:0000256" key="4">
    <source>
        <dbReference type="ARBA" id="ARBA00022825"/>
    </source>
</evidence>
<dbReference type="FunFam" id="2.40.10.10:FF:000010">
    <property type="entry name" value="Kallikrein related peptidase 11"/>
    <property type="match status" value="1"/>
</dbReference>
<keyword evidence="7" id="KW-0732">Signal</keyword>
<evidence type="ECO:0000313" key="12">
    <source>
        <dbReference type="Proteomes" id="UP000694906"/>
    </source>
</evidence>
<proteinExistence type="inferred from homology"/>
<evidence type="ECO:0000256" key="6">
    <source>
        <dbReference type="RuleBase" id="RU363034"/>
    </source>
</evidence>
<gene>
    <name evidence="10" type="primary">KLK9</name>
    <name evidence="13" type="synonym">Klk9</name>
    <name evidence="9" type="ORF">GW7_13265</name>
</gene>
<dbReference type="CTD" id="284366"/>
<dbReference type="InterPro" id="IPR018114">
    <property type="entry name" value="TRYPSIN_HIS"/>
</dbReference>
<dbReference type="InterPro" id="IPR043504">
    <property type="entry name" value="Peptidase_S1_PA_chymotrypsin"/>
</dbReference>
<dbReference type="OrthoDB" id="10059102at2759"/>
<keyword evidence="3 6" id="KW-0378">Hydrolase</keyword>
<dbReference type="GO" id="GO:0004252">
    <property type="term" value="F:serine-type endopeptidase activity"/>
    <property type="evidence" value="ECO:0007669"/>
    <property type="project" value="InterPro"/>
</dbReference>
<dbReference type="GO" id="GO:0030141">
    <property type="term" value="C:secretory granule"/>
    <property type="evidence" value="ECO:0007669"/>
    <property type="project" value="TreeGrafter"/>
</dbReference>
<dbReference type="EMBL" id="GEBF01007162">
    <property type="protein sequence ID" value="JAN96470.1"/>
    <property type="molecule type" value="Transcribed_RNA"/>
</dbReference>
<keyword evidence="12" id="KW-1185">Reference proteome</keyword>
<accession>G5BR98</accession>
<dbReference type="PANTHER" id="PTHR24271">
    <property type="entry name" value="KALLIKREIN-RELATED"/>
    <property type="match status" value="1"/>
</dbReference>
<sequence>MKLGFAWALLSLLAGHSWADTRAIGAKECPRNSQPWQAGLFFLTRLFCGATLISDRWLLTAAHCRKSRLWVRLGEHHLWQWEGPEQLFLARDFFPHPGFNSDLSANDHNHDIMLIRLPRRARLGPAVQPLNISKTCISPGTKCLISGWGAVSSPKAQFPLTLQCANINILEPTLCHWAYPGHISDTMICAGQWEGGRGSCQGDSGGPLVCNGTLAGVVSGGGEPCSRPQRPAVYTGTCHYYDWIKKTMEEN</sequence>
<dbReference type="Gene3D" id="2.40.10.10">
    <property type="entry name" value="Trypsin-like serine proteases"/>
    <property type="match status" value="2"/>
</dbReference>
<dbReference type="STRING" id="10181.G5BR98"/>
<dbReference type="CDD" id="cd00190">
    <property type="entry name" value="Tryp_SPc"/>
    <property type="match status" value="1"/>
</dbReference>
<keyword evidence="2 6" id="KW-0645">Protease</keyword>
<evidence type="ECO:0000313" key="9">
    <source>
        <dbReference type="EMBL" id="EHB11809.1"/>
    </source>
</evidence>
<feature type="signal peptide" evidence="7">
    <location>
        <begin position="1"/>
        <end position="19"/>
    </location>
</feature>
<dbReference type="Pfam" id="PF00089">
    <property type="entry name" value="Trypsin"/>
    <property type="match status" value="1"/>
</dbReference>
<reference evidence="10" key="2">
    <citation type="submission" date="2015-10" db="EMBL/GenBank/DDBJ databases">
        <title>FRAMA: From RNA-seq data to annotated mRNA assemblies.</title>
        <authorList>
            <person name="Bens M."/>
            <person name="Sahm A."/>
            <person name="Jahn N."/>
            <person name="Morhart M."/>
            <person name="Holtze S."/>
            <person name="Hildebrandt T.B."/>
            <person name="Platzer M."/>
            <person name="Szafranski K."/>
        </authorList>
    </citation>
    <scope>NUCLEOTIDE SEQUENCE</scope>
    <source>
        <tissue evidence="10">Skin</tissue>
    </source>
</reference>